<protein>
    <submittedName>
        <fullName evidence="2">Mercuric ion reductase</fullName>
        <ecNumber evidence="2">1.16.1.1</ecNumber>
    </submittedName>
</protein>
<feature type="domain" description="Pyridine nucleotide-disulphide oxidoreductase dimerisation" evidence="1">
    <location>
        <begin position="3"/>
        <end position="75"/>
    </location>
</feature>
<dbReference type="EMBL" id="KU950310">
    <property type="protein sequence ID" value="AMW88339.1"/>
    <property type="molecule type" value="Genomic_DNA"/>
</dbReference>
<reference evidence="2" key="1">
    <citation type="submission" date="2016-03" db="EMBL/GenBank/DDBJ databases">
        <title>The evolution of Pseudomonas syringe pv. actinidiae in New Zealand.</title>
        <authorList>
            <person name="Butler M.I."/>
            <person name="Taiaroa G."/>
            <person name="Stockwell P."/>
            <person name="Lamont I."/>
            <person name="Poulter R."/>
        </authorList>
    </citation>
    <scope>NUCLEOTIDE SEQUENCE</scope>
    <source>
        <strain evidence="2">SR198</strain>
        <plasmid evidence="2">pMG2_SR198</plasmid>
    </source>
</reference>
<dbReference type="InterPro" id="IPR004099">
    <property type="entry name" value="Pyr_nucl-diS_OxRdtase_dimer"/>
</dbReference>
<dbReference type="AlphaFoldDB" id="A0A286JZW5"/>
<dbReference type="Pfam" id="PF02852">
    <property type="entry name" value="Pyr_redox_dim"/>
    <property type="match status" value="1"/>
</dbReference>
<evidence type="ECO:0000259" key="1">
    <source>
        <dbReference type="Pfam" id="PF02852"/>
    </source>
</evidence>
<proteinExistence type="predicted"/>
<dbReference type="GO" id="GO:0016152">
    <property type="term" value="F:mercury (II) reductase (NADP+) activity"/>
    <property type="evidence" value="ECO:0007669"/>
    <property type="project" value="UniProtKB-EC"/>
</dbReference>
<keyword evidence="2" id="KW-0560">Oxidoreductase</keyword>
<sequence>MLSLEDVPRALVNFDTRGFIKLVVHATTGQLIGLQAVAPEADRLIQKAKLAIRRRMPVRELTNQLFPYLTVVEGFCATSDQLSQRLCHLARISDPLFQVSNMHLRKAFDIGTCRDRSFHRLCSSPISIIEKPRSRARRMKRRRCTSLKAYAR</sequence>
<dbReference type="SUPFAM" id="SSF55424">
    <property type="entry name" value="FAD/NAD-linked reductases, dimerisation (C-terminal) domain"/>
    <property type="match status" value="1"/>
</dbReference>
<keyword evidence="2" id="KW-0614">Plasmid</keyword>
<accession>A0A286JZW5</accession>
<dbReference type="PRINTS" id="PR00945">
    <property type="entry name" value="HGRDTASE"/>
</dbReference>
<evidence type="ECO:0000313" key="2">
    <source>
        <dbReference type="EMBL" id="AMW88339.1"/>
    </source>
</evidence>
<geneLocation type="plasmid" evidence="2">
    <name>pMG2_SR198</name>
</geneLocation>
<organism evidence="2">
    <name type="scientific">Pseudomonas syringae pv. actinidiae</name>
    <dbReference type="NCBI Taxonomy" id="103796"/>
    <lineage>
        <taxon>Bacteria</taxon>
        <taxon>Pseudomonadati</taxon>
        <taxon>Pseudomonadota</taxon>
        <taxon>Gammaproteobacteria</taxon>
        <taxon>Pseudomonadales</taxon>
        <taxon>Pseudomonadaceae</taxon>
        <taxon>Pseudomonas</taxon>
        <taxon>Pseudomonas syringae</taxon>
    </lineage>
</organism>
<dbReference type="EC" id="1.16.1.1" evidence="2"/>
<dbReference type="InterPro" id="IPR016156">
    <property type="entry name" value="FAD/NAD-linked_Rdtase_dimer_sf"/>
</dbReference>
<name>A0A286JZW5_PSESF</name>
<dbReference type="Gene3D" id="3.30.390.30">
    <property type="match status" value="1"/>
</dbReference>